<feature type="transmembrane region" description="Helical" evidence="2">
    <location>
        <begin position="174"/>
        <end position="196"/>
    </location>
</feature>
<evidence type="ECO:0000313" key="4">
    <source>
        <dbReference type="Proteomes" id="UP000537260"/>
    </source>
</evidence>
<keyword evidence="2" id="KW-0472">Membrane</keyword>
<comment type="caution">
    <text evidence="3">The sequence shown here is derived from an EMBL/GenBank/DDBJ whole genome shotgun (WGS) entry which is preliminary data.</text>
</comment>
<evidence type="ECO:0000313" key="3">
    <source>
        <dbReference type="EMBL" id="NYJ19826.1"/>
    </source>
</evidence>
<reference evidence="3 4" key="1">
    <citation type="submission" date="2020-07" db="EMBL/GenBank/DDBJ databases">
        <title>Sequencing the genomes of 1000 actinobacteria strains.</title>
        <authorList>
            <person name="Klenk H.-P."/>
        </authorList>
    </citation>
    <scope>NUCLEOTIDE SEQUENCE [LARGE SCALE GENOMIC DNA]</scope>
    <source>
        <strain evidence="3 4">LI1</strain>
    </source>
</reference>
<sequence length="209" mass="22323">MADNPATPPAGDDATAAPRPQRPRPQYGELAPEGWSWTPPPGANPHAGSDITGSSQRAESTHPHGAARQQPPVPAPPLVPVGRTGSKKALPTWDRPVTYGLLLLGLVGTFMTVGILQAVPDAVQMLYTQEGLGTYQAAAVVPELITAGIIAVWAVWVLTIGFTVLLLTRHRRAFYLPIIGGFVSFVVVFVFLSIILTTDPTLLQFYSRP</sequence>
<name>A0A7Z0EDT7_9MICO</name>
<evidence type="ECO:0000256" key="2">
    <source>
        <dbReference type="SAM" id="Phobius"/>
    </source>
</evidence>
<evidence type="ECO:0000256" key="1">
    <source>
        <dbReference type="SAM" id="MobiDB-lite"/>
    </source>
</evidence>
<dbReference type="RefSeq" id="WP_179578521.1">
    <property type="nucleotide sequence ID" value="NZ_JACCFM010000001.1"/>
</dbReference>
<dbReference type="AlphaFoldDB" id="A0A7Z0EDT7"/>
<keyword evidence="2" id="KW-1133">Transmembrane helix</keyword>
<protein>
    <submittedName>
        <fullName evidence="3">Uncharacterized protein</fullName>
    </submittedName>
</protein>
<keyword evidence="2" id="KW-0812">Transmembrane</keyword>
<feature type="compositionally biased region" description="Low complexity" evidence="1">
    <location>
        <begin position="1"/>
        <end position="19"/>
    </location>
</feature>
<dbReference type="InterPro" id="IPR046231">
    <property type="entry name" value="DUF6264"/>
</dbReference>
<dbReference type="Proteomes" id="UP000537260">
    <property type="component" value="Unassembled WGS sequence"/>
</dbReference>
<feature type="transmembrane region" description="Helical" evidence="2">
    <location>
        <begin position="139"/>
        <end position="167"/>
    </location>
</feature>
<dbReference type="Pfam" id="PF19779">
    <property type="entry name" value="DUF6264"/>
    <property type="match status" value="1"/>
</dbReference>
<feature type="transmembrane region" description="Helical" evidence="2">
    <location>
        <begin position="97"/>
        <end position="119"/>
    </location>
</feature>
<proteinExistence type="predicted"/>
<keyword evidence="4" id="KW-1185">Reference proteome</keyword>
<gene>
    <name evidence="3" type="ORF">HNR05_001617</name>
</gene>
<feature type="region of interest" description="Disordered" evidence="1">
    <location>
        <begin position="1"/>
        <end position="87"/>
    </location>
</feature>
<dbReference type="EMBL" id="JACCFM010000001">
    <property type="protein sequence ID" value="NYJ19826.1"/>
    <property type="molecule type" value="Genomic_DNA"/>
</dbReference>
<accession>A0A7Z0EDT7</accession>
<organism evidence="3 4">
    <name type="scientific">Glaciibacter psychrotolerans</name>
    <dbReference type="NCBI Taxonomy" id="670054"/>
    <lineage>
        <taxon>Bacteria</taxon>
        <taxon>Bacillati</taxon>
        <taxon>Actinomycetota</taxon>
        <taxon>Actinomycetes</taxon>
        <taxon>Micrococcales</taxon>
        <taxon>Microbacteriaceae</taxon>
        <taxon>Glaciibacter</taxon>
    </lineage>
</organism>